<comment type="catalytic activity">
    <reaction evidence="6">
        <text>a sn-glycero-3-phosphodiester + H2O = an alcohol + sn-glycerol 3-phosphate + H(+)</text>
        <dbReference type="Rhea" id="RHEA:12969"/>
        <dbReference type="ChEBI" id="CHEBI:15377"/>
        <dbReference type="ChEBI" id="CHEBI:15378"/>
        <dbReference type="ChEBI" id="CHEBI:30879"/>
        <dbReference type="ChEBI" id="CHEBI:57597"/>
        <dbReference type="ChEBI" id="CHEBI:83408"/>
        <dbReference type="EC" id="3.1.4.46"/>
    </reaction>
</comment>
<sequence length="439" mass="47682">MFTLNKLTSKTAATLLLLTTCLLPALASADKYDRERGEDRDDKDVSMQVGPRPFYLVEKMSPSPLKTKLEQCSNGPFYKTDFSIGHRGGGTLQFPEHTKESHEAGARMGAGIQECDVTFTKDGELVCRHDQCDLHTTTDILVTPLAAACSKPFSPAEFDANGKHIKAASALCCTSDLSLAEFKTLKGKMDASNPNATTPAQYQGGTANWRTDLYSTGATLLTHKESIDLLKQLGSKYTPELKGPNRAAKLQVEDVFGSQAAYAQAMIDEYKEAGVSPKKVWAQSFNKDDVLYWIKNEPAFGKQAVYLDDANVPADVPTADDLKGYAAQGIKIVAPPMWMLLDVKDGKIVASQYAKDAKAAGLGIITWTLERSGRIVEEVLPTKGTASPSFYYQSTLDALQNDGDMMTTLDVLAKDVGILGIFSDWSGTVSYYASCMGLK</sequence>
<evidence type="ECO:0000256" key="3">
    <source>
        <dbReference type="ARBA" id="ARBA00022729"/>
    </source>
</evidence>
<dbReference type="PANTHER" id="PTHR43620:SF7">
    <property type="entry name" value="GLYCEROPHOSPHODIESTER PHOSPHODIESTERASE GDPD5-RELATED"/>
    <property type="match status" value="1"/>
</dbReference>
<keyword evidence="3 7" id="KW-0732">Signal</keyword>
<organism evidence="9 10">
    <name type="scientific">Methylomonas albis</name>
    <dbReference type="NCBI Taxonomy" id="1854563"/>
    <lineage>
        <taxon>Bacteria</taxon>
        <taxon>Pseudomonadati</taxon>
        <taxon>Pseudomonadota</taxon>
        <taxon>Gammaproteobacteria</taxon>
        <taxon>Methylococcales</taxon>
        <taxon>Methylococcaceae</taxon>
        <taxon>Methylomonas</taxon>
    </lineage>
</organism>
<keyword evidence="4" id="KW-0319">Glycerol metabolism</keyword>
<proteinExistence type="inferred from homology"/>
<keyword evidence="5" id="KW-0378">Hydrolase</keyword>
<reference evidence="9 10" key="1">
    <citation type="submission" date="2020-09" db="EMBL/GenBank/DDBJ databases">
        <title>Methylomonas albis sp. nov. and Methylomonas fluvii sp. nov.: Two cold-adapted methanotrophs from the River Elbe and an amended description of Methylovulum psychrotolerans strain Eb1.</title>
        <authorList>
            <person name="Bussmann I.K."/>
            <person name="Klings K.-W."/>
            <person name="Warnstedt J."/>
            <person name="Hoppert M."/>
            <person name="Saborowski A."/>
            <person name="Horn F."/>
            <person name="Liebner S."/>
        </authorList>
    </citation>
    <scope>NUCLEOTIDE SEQUENCE [LARGE SCALE GENOMIC DNA]</scope>
    <source>
        <strain evidence="9 10">EbA</strain>
    </source>
</reference>
<dbReference type="Pfam" id="PF03009">
    <property type="entry name" value="GDPD"/>
    <property type="match status" value="1"/>
</dbReference>
<evidence type="ECO:0000256" key="1">
    <source>
        <dbReference type="ARBA" id="ARBA00007277"/>
    </source>
</evidence>
<gene>
    <name evidence="9" type="ORF">IE877_10365</name>
</gene>
<evidence type="ECO:0000256" key="7">
    <source>
        <dbReference type="SAM" id="SignalP"/>
    </source>
</evidence>
<dbReference type="InterPro" id="IPR017946">
    <property type="entry name" value="PLC-like_Pdiesterase_TIM-brl"/>
</dbReference>
<feature type="chain" id="PRO_5046108644" description="glycerophosphodiester phosphodiesterase" evidence="7">
    <location>
        <begin position="28"/>
        <end position="439"/>
    </location>
</feature>
<dbReference type="SUPFAM" id="SSF51695">
    <property type="entry name" value="PLC-like phosphodiesterases"/>
    <property type="match status" value="1"/>
</dbReference>
<dbReference type="Proteomes" id="UP000652176">
    <property type="component" value="Unassembled WGS sequence"/>
</dbReference>
<evidence type="ECO:0000313" key="10">
    <source>
        <dbReference type="Proteomes" id="UP000652176"/>
    </source>
</evidence>
<evidence type="ECO:0000256" key="4">
    <source>
        <dbReference type="ARBA" id="ARBA00022798"/>
    </source>
</evidence>
<protein>
    <recommendedName>
        <fullName evidence="2">glycerophosphodiester phosphodiesterase</fullName>
        <ecNumber evidence="2">3.1.4.46</ecNumber>
    </recommendedName>
</protein>
<dbReference type="RefSeq" id="WP_192374655.1">
    <property type="nucleotide sequence ID" value="NZ_CAJHIV010000001.1"/>
</dbReference>
<evidence type="ECO:0000256" key="2">
    <source>
        <dbReference type="ARBA" id="ARBA00012247"/>
    </source>
</evidence>
<name>A0ABR9D324_9GAMM</name>
<dbReference type="PANTHER" id="PTHR43620">
    <property type="entry name" value="GLYCEROPHOSPHORYL DIESTER PHOSPHODIESTERASE"/>
    <property type="match status" value="1"/>
</dbReference>
<keyword evidence="10" id="KW-1185">Reference proteome</keyword>
<dbReference type="Gene3D" id="3.20.20.190">
    <property type="entry name" value="Phosphatidylinositol (PI) phosphodiesterase"/>
    <property type="match status" value="1"/>
</dbReference>
<evidence type="ECO:0000256" key="5">
    <source>
        <dbReference type="ARBA" id="ARBA00022801"/>
    </source>
</evidence>
<feature type="signal peptide" evidence="7">
    <location>
        <begin position="1"/>
        <end position="27"/>
    </location>
</feature>
<feature type="domain" description="GP-PDE" evidence="8">
    <location>
        <begin position="81"/>
        <end position="411"/>
    </location>
</feature>
<comment type="similarity">
    <text evidence="1">Belongs to the glycerophosphoryl diester phosphodiesterase family.</text>
</comment>
<accession>A0ABR9D324</accession>
<dbReference type="InterPro" id="IPR030395">
    <property type="entry name" value="GP_PDE_dom"/>
</dbReference>
<dbReference type="EMBL" id="JACXSS010000001">
    <property type="protein sequence ID" value="MBD9356287.1"/>
    <property type="molecule type" value="Genomic_DNA"/>
</dbReference>
<evidence type="ECO:0000259" key="8">
    <source>
        <dbReference type="PROSITE" id="PS51704"/>
    </source>
</evidence>
<comment type="caution">
    <text evidence="9">The sequence shown here is derived from an EMBL/GenBank/DDBJ whole genome shotgun (WGS) entry which is preliminary data.</text>
</comment>
<dbReference type="PROSITE" id="PS51704">
    <property type="entry name" value="GP_PDE"/>
    <property type="match status" value="1"/>
</dbReference>
<dbReference type="EC" id="3.1.4.46" evidence="2"/>
<evidence type="ECO:0000256" key="6">
    <source>
        <dbReference type="ARBA" id="ARBA00047512"/>
    </source>
</evidence>
<evidence type="ECO:0000313" key="9">
    <source>
        <dbReference type="EMBL" id="MBD9356287.1"/>
    </source>
</evidence>